<dbReference type="EMBL" id="QGNW01000718">
    <property type="protein sequence ID" value="RVW64560.1"/>
    <property type="molecule type" value="Genomic_DNA"/>
</dbReference>
<evidence type="ECO:0000313" key="3">
    <source>
        <dbReference type="Proteomes" id="UP000288805"/>
    </source>
</evidence>
<reference evidence="2 3" key="1">
    <citation type="journal article" date="2018" name="PLoS Genet.">
        <title>Population sequencing reveals clonal diversity and ancestral inbreeding in the grapevine cultivar Chardonnay.</title>
        <authorList>
            <person name="Roach M.J."/>
            <person name="Johnson D.L."/>
            <person name="Bohlmann J."/>
            <person name="van Vuuren H.J."/>
            <person name="Jones S.J."/>
            <person name="Pretorius I.S."/>
            <person name="Schmidt S.A."/>
            <person name="Borneman A.R."/>
        </authorList>
    </citation>
    <scope>NUCLEOTIDE SEQUENCE [LARGE SCALE GENOMIC DNA]</scope>
    <source>
        <strain evidence="3">cv. Chardonnay</strain>
        <tissue evidence="2">Leaf</tissue>
    </source>
</reference>
<accession>A0A438FX75</accession>
<comment type="caution">
    <text evidence="2">The sequence shown here is derived from an EMBL/GenBank/DDBJ whole genome shotgun (WGS) entry which is preliminary data.</text>
</comment>
<feature type="domain" description="R13L1/DRL21-like LRR repeat region" evidence="1">
    <location>
        <begin position="35"/>
        <end position="82"/>
    </location>
</feature>
<dbReference type="Pfam" id="PF25019">
    <property type="entry name" value="LRR_R13L1-DRL21"/>
    <property type="match status" value="1"/>
</dbReference>
<dbReference type="AlphaFoldDB" id="A0A438FX75"/>
<evidence type="ECO:0000313" key="2">
    <source>
        <dbReference type="EMBL" id="RVW64560.1"/>
    </source>
</evidence>
<dbReference type="Proteomes" id="UP000288805">
    <property type="component" value="Unassembled WGS sequence"/>
</dbReference>
<evidence type="ECO:0000259" key="1">
    <source>
        <dbReference type="Pfam" id="PF25019"/>
    </source>
</evidence>
<sequence>MPHGIGELTLLQSLPLFVVGEERELSRDHTIGSLIELKRLNQLRGGLLIKNLQNARVSEGEILKEKECLESLRLEWAQEGNCDVDDELGMFKMPNSTTLFSTPTSPVFGALEYGRGGGHERGFINNKCRILPSSSIPQLNKMPKLKGLWRMGAGAEQGLSSSSF</sequence>
<proteinExistence type="predicted"/>
<protein>
    <recommendedName>
        <fullName evidence="1">R13L1/DRL21-like LRR repeat region domain-containing protein</fullName>
    </recommendedName>
</protein>
<organism evidence="2 3">
    <name type="scientific">Vitis vinifera</name>
    <name type="common">Grape</name>
    <dbReference type="NCBI Taxonomy" id="29760"/>
    <lineage>
        <taxon>Eukaryota</taxon>
        <taxon>Viridiplantae</taxon>
        <taxon>Streptophyta</taxon>
        <taxon>Embryophyta</taxon>
        <taxon>Tracheophyta</taxon>
        <taxon>Spermatophyta</taxon>
        <taxon>Magnoliopsida</taxon>
        <taxon>eudicotyledons</taxon>
        <taxon>Gunneridae</taxon>
        <taxon>Pentapetalae</taxon>
        <taxon>rosids</taxon>
        <taxon>Vitales</taxon>
        <taxon>Vitaceae</taxon>
        <taxon>Viteae</taxon>
        <taxon>Vitis</taxon>
    </lineage>
</organism>
<gene>
    <name evidence="2" type="ORF">CK203_048508</name>
</gene>
<dbReference type="InterPro" id="IPR056789">
    <property type="entry name" value="LRR_R13L1-DRL21"/>
</dbReference>
<name>A0A438FX75_VITVI</name>